<dbReference type="Gene3D" id="1.10.418.10">
    <property type="entry name" value="Calponin-like domain"/>
    <property type="match status" value="1"/>
</dbReference>
<dbReference type="GO" id="GO:0005874">
    <property type="term" value="C:microtubule"/>
    <property type="evidence" value="ECO:0007669"/>
    <property type="project" value="UniProtKB-KW"/>
</dbReference>
<dbReference type="Proteomes" id="UP000652761">
    <property type="component" value="Unassembled WGS sequence"/>
</dbReference>
<evidence type="ECO:0000313" key="8">
    <source>
        <dbReference type="Proteomes" id="UP000652761"/>
    </source>
</evidence>
<dbReference type="InterPro" id="IPR001715">
    <property type="entry name" value="CH_dom"/>
</dbReference>
<dbReference type="InterPro" id="IPR001752">
    <property type="entry name" value="Kinesin_motor_dom"/>
</dbReference>
<feature type="domain" description="Calponin-homology (CH)" evidence="5">
    <location>
        <begin position="72"/>
        <end position="194"/>
    </location>
</feature>
<dbReference type="GO" id="GO:0005524">
    <property type="term" value="F:ATP binding"/>
    <property type="evidence" value="ECO:0007669"/>
    <property type="project" value="UniProtKB-UniRule"/>
</dbReference>
<dbReference type="GO" id="GO:0007018">
    <property type="term" value="P:microtubule-based movement"/>
    <property type="evidence" value="ECO:0007669"/>
    <property type="project" value="InterPro"/>
</dbReference>
<dbReference type="GO" id="GO:0008017">
    <property type="term" value="F:microtubule binding"/>
    <property type="evidence" value="ECO:0007669"/>
    <property type="project" value="InterPro"/>
</dbReference>
<evidence type="ECO:0000256" key="4">
    <source>
        <dbReference type="PROSITE-ProRule" id="PRU00283"/>
    </source>
</evidence>
<dbReference type="SUPFAM" id="SSF47576">
    <property type="entry name" value="Calponin-homology domain, CH-domain"/>
    <property type="match status" value="1"/>
</dbReference>
<dbReference type="GO" id="GO:0003777">
    <property type="term" value="F:microtubule motor activity"/>
    <property type="evidence" value="ECO:0007669"/>
    <property type="project" value="InterPro"/>
</dbReference>
<dbReference type="PROSITE" id="PS50021">
    <property type="entry name" value="CH"/>
    <property type="match status" value="1"/>
</dbReference>
<dbReference type="SUPFAM" id="SSF52540">
    <property type="entry name" value="P-loop containing nucleoside triphosphate hydrolases"/>
    <property type="match status" value="1"/>
</dbReference>
<sequence>MGDVCRAEPFRDNRVASRKAEEAGRGGVYSPESLIHLKRPSVSVVCRVHAAICNLITSSHRLISPPPTSSAALRRFQAAAWLESMVGPLGLSSQPSEMEFVSCLRNGLVLCNLINKIQPGAVHKVISNQSSRLNFEIQPPPAYQYFENIRNFLVAVEDLNLPAFEASDLERDTLESGSTTKIVDCILSLKSFHEWKMYNGGIGPCKFVKSPAISNKFYMHTTSSKSDICRSLNMVTDPKKQETTHETPNSEDLLIRMLSEQVFDFKENIDHNIMHAVLNGISRCRWCHGKVHCNHWQIVKAHEKELGDLKTMLSRAKNDILSLQCQLQSDLMQLGSQIQGLSVAALGYSKAMKENRDLYNLLQDLKGNIRVYCRIRPSSNTEAKSAIDLIGDDGSLVIMNPLKMKGDSRKAFQFNKVFGSTATQEEVYRDTQSLIRSVMDGYNVCIFAYGQTGSGKTHTMFGPSNGSSKDLGINYLALNDLFEISCIRNDVIKYEVHVQMVEIYNDQLLCP</sequence>
<comment type="similarity">
    <text evidence="1">Belongs to the TRAFAC class myosin-kinesin ATPase superfamily. Kinesin family. KIN-14 subfamily.</text>
</comment>
<dbReference type="InterPro" id="IPR027640">
    <property type="entry name" value="Kinesin-like_fam"/>
</dbReference>
<keyword evidence="8" id="KW-1185">Reference proteome</keyword>
<dbReference type="PANTHER" id="PTHR47972:SF4">
    <property type="entry name" value="KINESIN-LIKE PROTEIN KIN-14L"/>
    <property type="match status" value="1"/>
</dbReference>
<dbReference type="SMART" id="SM00033">
    <property type="entry name" value="CH"/>
    <property type="match status" value="1"/>
</dbReference>
<comment type="caution">
    <text evidence="7">The sequence shown here is derived from an EMBL/GenBank/DDBJ whole genome shotgun (WGS) entry which is preliminary data.</text>
</comment>
<dbReference type="PROSITE" id="PS50067">
    <property type="entry name" value="KINESIN_MOTOR_2"/>
    <property type="match status" value="1"/>
</dbReference>
<proteinExistence type="inferred from homology"/>
<protein>
    <submittedName>
        <fullName evidence="7">Uncharacterized protein</fullName>
    </submittedName>
</protein>
<dbReference type="InterPro" id="IPR027417">
    <property type="entry name" value="P-loop_NTPase"/>
</dbReference>
<dbReference type="Pfam" id="PF00307">
    <property type="entry name" value="CH"/>
    <property type="match status" value="1"/>
</dbReference>
<feature type="binding site" evidence="4">
    <location>
        <begin position="450"/>
        <end position="457"/>
    </location>
    <ligand>
        <name>ATP</name>
        <dbReference type="ChEBI" id="CHEBI:30616"/>
    </ligand>
</feature>
<dbReference type="InterPro" id="IPR036961">
    <property type="entry name" value="Kinesin_motor_dom_sf"/>
</dbReference>
<evidence type="ECO:0000256" key="1">
    <source>
        <dbReference type="ARBA" id="ARBA00010899"/>
    </source>
</evidence>
<dbReference type="Pfam" id="PF16796">
    <property type="entry name" value="Microtub_bd"/>
    <property type="match status" value="1"/>
</dbReference>
<dbReference type="PANTHER" id="PTHR47972">
    <property type="entry name" value="KINESIN-LIKE PROTEIN KLP-3"/>
    <property type="match status" value="1"/>
</dbReference>
<dbReference type="InterPro" id="IPR031852">
    <property type="entry name" value="Vik1/Cik1_MT-bd"/>
</dbReference>
<reference evidence="7" key="1">
    <citation type="submission" date="2017-07" db="EMBL/GenBank/DDBJ databases">
        <title>Taro Niue Genome Assembly and Annotation.</title>
        <authorList>
            <person name="Atibalentja N."/>
            <person name="Keating K."/>
            <person name="Fields C.J."/>
        </authorList>
    </citation>
    <scope>NUCLEOTIDE SEQUENCE</scope>
    <source>
        <strain evidence="7">Niue_2</strain>
        <tissue evidence="7">Leaf</tissue>
    </source>
</reference>
<dbReference type="CDD" id="cd21203">
    <property type="entry name" value="CH_AtKIN14-like"/>
    <property type="match status" value="1"/>
</dbReference>
<keyword evidence="3 4" id="KW-0505">Motor protein</keyword>
<feature type="domain" description="Kinesin motor" evidence="6">
    <location>
        <begin position="368"/>
        <end position="511"/>
    </location>
</feature>
<keyword evidence="4" id="KW-0547">Nucleotide-binding</keyword>
<dbReference type="SMART" id="SM00129">
    <property type="entry name" value="KISc"/>
    <property type="match status" value="1"/>
</dbReference>
<gene>
    <name evidence="7" type="ORF">Taro_007181</name>
</gene>
<dbReference type="AlphaFoldDB" id="A0A843TUE0"/>
<name>A0A843TUE0_COLES</name>
<evidence type="ECO:0000313" key="7">
    <source>
        <dbReference type="EMBL" id="MQL74811.1"/>
    </source>
</evidence>
<dbReference type="EMBL" id="NMUH01000224">
    <property type="protein sequence ID" value="MQL74811.1"/>
    <property type="molecule type" value="Genomic_DNA"/>
</dbReference>
<keyword evidence="2" id="KW-0493">Microtubule</keyword>
<evidence type="ECO:0000256" key="2">
    <source>
        <dbReference type="ARBA" id="ARBA00022701"/>
    </source>
</evidence>
<dbReference type="FunFam" id="1.10.418.10:FF:000073">
    <property type="entry name" value="Kinesin-like protein KIN-14L"/>
    <property type="match status" value="1"/>
</dbReference>
<keyword evidence="4" id="KW-0067">ATP-binding</keyword>
<dbReference type="Gene3D" id="3.40.850.10">
    <property type="entry name" value="Kinesin motor domain"/>
    <property type="match status" value="1"/>
</dbReference>
<dbReference type="InterPro" id="IPR036872">
    <property type="entry name" value="CH_dom_sf"/>
</dbReference>
<evidence type="ECO:0000256" key="3">
    <source>
        <dbReference type="ARBA" id="ARBA00023175"/>
    </source>
</evidence>
<dbReference type="OrthoDB" id="3176171at2759"/>
<evidence type="ECO:0000259" key="6">
    <source>
        <dbReference type="PROSITE" id="PS50067"/>
    </source>
</evidence>
<organism evidence="7 8">
    <name type="scientific">Colocasia esculenta</name>
    <name type="common">Wild taro</name>
    <name type="synonym">Arum esculentum</name>
    <dbReference type="NCBI Taxonomy" id="4460"/>
    <lineage>
        <taxon>Eukaryota</taxon>
        <taxon>Viridiplantae</taxon>
        <taxon>Streptophyta</taxon>
        <taxon>Embryophyta</taxon>
        <taxon>Tracheophyta</taxon>
        <taxon>Spermatophyta</taxon>
        <taxon>Magnoliopsida</taxon>
        <taxon>Liliopsida</taxon>
        <taxon>Araceae</taxon>
        <taxon>Aroideae</taxon>
        <taxon>Colocasieae</taxon>
        <taxon>Colocasia</taxon>
    </lineage>
</organism>
<evidence type="ECO:0000259" key="5">
    <source>
        <dbReference type="PROSITE" id="PS50021"/>
    </source>
</evidence>
<accession>A0A843TUE0</accession>